<dbReference type="CDD" id="cd07521">
    <property type="entry name" value="HAD_FCP1-like"/>
    <property type="match status" value="1"/>
</dbReference>
<dbReference type="SUPFAM" id="SSF52113">
    <property type="entry name" value="BRCT domain"/>
    <property type="match status" value="1"/>
</dbReference>
<dbReference type="PANTHER" id="PTHR23081:SF36">
    <property type="entry name" value="RNA POLYMERASE II SUBUNIT A C-TERMINAL DOMAIN PHOSPHATASE"/>
    <property type="match status" value="1"/>
</dbReference>
<keyword evidence="4" id="KW-0904">Protein phosphatase</keyword>
<dbReference type="InterPro" id="IPR001357">
    <property type="entry name" value="BRCT_dom"/>
</dbReference>
<evidence type="ECO:0000256" key="10">
    <source>
        <dbReference type="SAM" id="MobiDB-lite"/>
    </source>
</evidence>
<keyword evidence="14" id="KW-1185">Reference proteome</keyword>
<evidence type="ECO:0000256" key="1">
    <source>
        <dbReference type="ARBA" id="ARBA00004123"/>
    </source>
</evidence>
<accession>A0A6A6QT74</accession>
<gene>
    <name evidence="13" type="ORF">BU16DRAFT_609888</name>
</gene>
<feature type="compositionally biased region" description="Low complexity" evidence="10">
    <location>
        <begin position="701"/>
        <end position="718"/>
    </location>
</feature>
<dbReference type="InterPro" id="IPR004274">
    <property type="entry name" value="FCP1_dom"/>
</dbReference>
<feature type="region of interest" description="Disordered" evidence="10">
    <location>
        <begin position="428"/>
        <end position="457"/>
    </location>
</feature>
<evidence type="ECO:0000256" key="9">
    <source>
        <dbReference type="RuleBase" id="RU366066"/>
    </source>
</evidence>
<evidence type="ECO:0000256" key="8">
    <source>
        <dbReference type="ARBA" id="ARBA00048336"/>
    </source>
</evidence>
<dbReference type="AlphaFoldDB" id="A0A6A6QT74"/>
<dbReference type="InterPro" id="IPR036420">
    <property type="entry name" value="BRCT_dom_sf"/>
</dbReference>
<keyword evidence="5 9" id="KW-0539">Nucleus</keyword>
<dbReference type="Pfam" id="PF00533">
    <property type="entry name" value="BRCT"/>
    <property type="match status" value="1"/>
</dbReference>
<dbReference type="SMART" id="SM00292">
    <property type="entry name" value="BRCT"/>
    <property type="match status" value="1"/>
</dbReference>
<comment type="subcellular location">
    <subcellularLocation>
        <location evidence="1 9">Nucleus</location>
    </subcellularLocation>
</comment>
<feature type="region of interest" description="Disordered" evidence="10">
    <location>
        <begin position="684"/>
        <end position="804"/>
    </location>
</feature>
<dbReference type="PANTHER" id="PTHR23081">
    <property type="entry name" value="RNA POLYMERASE II CTD PHOSPHATASE"/>
    <property type="match status" value="1"/>
</dbReference>
<proteinExistence type="predicted"/>
<dbReference type="FunFam" id="3.40.50.10190:FF:000049">
    <property type="entry name" value="RNA Polymerase II CTD phosphatase Fcp1"/>
    <property type="match status" value="1"/>
</dbReference>
<dbReference type="InterPro" id="IPR011947">
    <property type="entry name" value="FCP1_euk"/>
</dbReference>
<evidence type="ECO:0000256" key="3">
    <source>
        <dbReference type="ARBA" id="ARBA00022801"/>
    </source>
</evidence>
<protein>
    <recommendedName>
        <fullName evidence="6 9">RNA polymerase II subunit A C-terminal domain phosphatase</fullName>
        <ecNumber evidence="2 9">3.1.3.16</ecNumber>
    </recommendedName>
</protein>
<evidence type="ECO:0000256" key="5">
    <source>
        <dbReference type="ARBA" id="ARBA00023242"/>
    </source>
</evidence>
<dbReference type="OrthoDB" id="10249888at2759"/>
<reference evidence="13" key="1">
    <citation type="journal article" date="2020" name="Stud. Mycol.">
        <title>101 Dothideomycetes genomes: a test case for predicting lifestyles and emergence of pathogens.</title>
        <authorList>
            <person name="Haridas S."/>
            <person name="Albert R."/>
            <person name="Binder M."/>
            <person name="Bloem J."/>
            <person name="Labutti K."/>
            <person name="Salamov A."/>
            <person name="Andreopoulos B."/>
            <person name="Baker S."/>
            <person name="Barry K."/>
            <person name="Bills G."/>
            <person name="Bluhm B."/>
            <person name="Cannon C."/>
            <person name="Castanera R."/>
            <person name="Culley D."/>
            <person name="Daum C."/>
            <person name="Ezra D."/>
            <person name="Gonzalez J."/>
            <person name="Henrissat B."/>
            <person name="Kuo A."/>
            <person name="Liang C."/>
            <person name="Lipzen A."/>
            <person name="Lutzoni F."/>
            <person name="Magnuson J."/>
            <person name="Mondo S."/>
            <person name="Nolan M."/>
            <person name="Ohm R."/>
            <person name="Pangilinan J."/>
            <person name="Park H.-J."/>
            <person name="Ramirez L."/>
            <person name="Alfaro M."/>
            <person name="Sun H."/>
            <person name="Tritt A."/>
            <person name="Yoshinaga Y."/>
            <person name="Zwiers L.-H."/>
            <person name="Turgeon B."/>
            <person name="Goodwin S."/>
            <person name="Spatafora J."/>
            <person name="Crous P."/>
            <person name="Grigoriev I."/>
        </authorList>
    </citation>
    <scope>NUCLEOTIDE SEQUENCE</scope>
    <source>
        <strain evidence="13">CBS 269.34</strain>
    </source>
</reference>
<dbReference type="PROSITE" id="PS50172">
    <property type="entry name" value="BRCT"/>
    <property type="match status" value="1"/>
</dbReference>
<feature type="domain" description="FCP1 homology" evidence="12">
    <location>
        <begin position="156"/>
        <end position="334"/>
    </location>
</feature>
<feature type="domain" description="BRCT" evidence="11">
    <location>
        <begin position="525"/>
        <end position="619"/>
    </location>
</feature>
<keyword evidence="3 9" id="KW-0378">Hydrolase</keyword>
<evidence type="ECO:0000256" key="6">
    <source>
        <dbReference type="ARBA" id="ARBA00040602"/>
    </source>
</evidence>
<dbReference type="InterPro" id="IPR023214">
    <property type="entry name" value="HAD_sf"/>
</dbReference>
<dbReference type="InterPro" id="IPR039189">
    <property type="entry name" value="Fcp1"/>
</dbReference>
<dbReference type="EC" id="3.1.3.16" evidence="2 9"/>
<dbReference type="PROSITE" id="PS50969">
    <property type="entry name" value="FCP1"/>
    <property type="match status" value="1"/>
</dbReference>
<dbReference type="SUPFAM" id="SSF56784">
    <property type="entry name" value="HAD-like"/>
    <property type="match status" value="1"/>
</dbReference>
<comment type="catalytic activity">
    <reaction evidence="7 9">
        <text>O-phospho-L-seryl-[protein] + H2O = L-seryl-[protein] + phosphate</text>
        <dbReference type="Rhea" id="RHEA:20629"/>
        <dbReference type="Rhea" id="RHEA-COMP:9863"/>
        <dbReference type="Rhea" id="RHEA-COMP:11604"/>
        <dbReference type="ChEBI" id="CHEBI:15377"/>
        <dbReference type="ChEBI" id="CHEBI:29999"/>
        <dbReference type="ChEBI" id="CHEBI:43474"/>
        <dbReference type="ChEBI" id="CHEBI:83421"/>
        <dbReference type="EC" id="3.1.3.16"/>
    </reaction>
</comment>
<name>A0A6A6QT74_9PEZI</name>
<feature type="compositionally biased region" description="Acidic residues" evidence="10">
    <location>
        <begin position="684"/>
        <end position="700"/>
    </location>
</feature>
<evidence type="ECO:0000256" key="2">
    <source>
        <dbReference type="ARBA" id="ARBA00013081"/>
    </source>
</evidence>
<evidence type="ECO:0000313" key="13">
    <source>
        <dbReference type="EMBL" id="KAF2495160.1"/>
    </source>
</evidence>
<feature type="compositionally biased region" description="Basic residues" evidence="10">
    <location>
        <begin position="719"/>
        <end position="728"/>
    </location>
</feature>
<comment type="catalytic activity">
    <reaction evidence="8 9">
        <text>O-phospho-L-threonyl-[protein] + H2O = L-threonyl-[protein] + phosphate</text>
        <dbReference type="Rhea" id="RHEA:47004"/>
        <dbReference type="Rhea" id="RHEA-COMP:11060"/>
        <dbReference type="Rhea" id="RHEA-COMP:11605"/>
        <dbReference type="ChEBI" id="CHEBI:15377"/>
        <dbReference type="ChEBI" id="CHEBI:30013"/>
        <dbReference type="ChEBI" id="CHEBI:43474"/>
        <dbReference type="ChEBI" id="CHEBI:61977"/>
        <dbReference type="EC" id="3.1.3.16"/>
    </reaction>
</comment>
<feature type="compositionally biased region" description="Polar residues" evidence="10">
    <location>
        <begin position="764"/>
        <end position="783"/>
    </location>
</feature>
<dbReference type="Pfam" id="PF03031">
    <property type="entry name" value="NIF"/>
    <property type="match status" value="1"/>
</dbReference>
<dbReference type="CDD" id="cd17729">
    <property type="entry name" value="BRCT_CTDP1"/>
    <property type="match status" value="1"/>
</dbReference>
<evidence type="ECO:0000259" key="11">
    <source>
        <dbReference type="PROSITE" id="PS50172"/>
    </source>
</evidence>
<feature type="region of interest" description="Disordered" evidence="10">
    <location>
        <begin position="618"/>
        <end position="641"/>
    </location>
</feature>
<dbReference type="GO" id="GO:0005634">
    <property type="term" value="C:nucleus"/>
    <property type="evidence" value="ECO:0007669"/>
    <property type="project" value="UniProtKB-SubCell"/>
</dbReference>
<dbReference type="NCBIfam" id="TIGR02250">
    <property type="entry name" value="FCP1_euk"/>
    <property type="match status" value="1"/>
</dbReference>
<dbReference type="EMBL" id="MU004189">
    <property type="protein sequence ID" value="KAF2495160.1"/>
    <property type="molecule type" value="Genomic_DNA"/>
</dbReference>
<dbReference type="Proteomes" id="UP000799750">
    <property type="component" value="Unassembled WGS sequence"/>
</dbReference>
<organism evidence="13 14">
    <name type="scientific">Lophium mytilinum</name>
    <dbReference type="NCBI Taxonomy" id="390894"/>
    <lineage>
        <taxon>Eukaryota</taxon>
        <taxon>Fungi</taxon>
        <taxon>Dikarya</taxon>
        <taxon>Ascomycota</taxon>
        <taxon>Pezizomycotina</taxon>
        <taxon>Dothideomycetes</taxon>
        <taxon>Pleosporomycetidae</taxon>
        <taxon>Mytilinidiales</taxon>
        <taxon>Mytilinidiaceae</taxon>
        <taxon>Lophium</taxon>
    </lineage>
</organism>
<evidence type="ECO:0000313" key="14">
    <source>
        <dbReference type="Proteomes" id="UP000799750"/>
    </source>
</evidence>
<dbReference type="SMART" id="SM00577">
    <property type="entry name" value="CPDc"/>
    <property type="match status" value="1"/>
</dbReference>
<dbReference type="Gene3D" id="3.40.50.1000">
    <property type="entry name" value="HAD superfamily/HAD-like"/>
    <property type="match status" value="1"/>
</dbReference>
<comment type="function">
    <text evidence="9">This promotes the activity of RNA polymerase II.</text>
</comment>
<evidence type="ECO:0000259" key="12">
    <source>
        <dbReference type="PROSITE" id="PS50969"/>
    </source>
</evidence>
<dbReference type="InterPro" id="IPR036412">
    <property type="entry name" value="HAD-like_sf"/>
</dbReference>
<evidence type="ECO:0000256" key="4">
    <source>
        <dbReference type="ARBA" id="ARBA00022912"/>
    </source>
</evidence>
<sequence>MLVESPTGLHYPITVVELAKKPHDDIQRGAPLFSYYYETTVTEGDKYGDEKEVKKKFRASFESSKAGTLAEWFIRNGTVIQRAGAKLVEIDEPCTHETQFAGMCADCGKDMTQEDYMTDRRDVDRATVNMTHDNTSLLVSKKEALLAEEDAKRRLLGVKKLSLIVDLDQTVIHTTCERTIAEWQNDPNNPNYEAVKEVRSFQLADDRLANVAANWYYCKLRPGLKEFLDKVSTMYELHIYTMATRAYAQAIAKIIDPDRVYFGDRILSRDENGTDQVKTLHRLFPVNTDMVLVIDDRGDIWQWSDNLVKVRAYNFFLGAGDINASFLPKQVGVITDAAPTAVVESTQTVGNEAEESTGEAQVVSIAAKPPESIVAPVSNGVLTDLEKQLLTMSGGDNPDLLERQSKEQEQVIISQQTERPLLQKQLALEQAEQTAEAEEAVDNAEAPSPEQHKHKSLLHDDDDELIYIEACLRRVHRAFFDEYRKKRTAHQGGRIAELRGEKSPKKRAPDDLEIVPDVKTIMPRMKQAVLQGVSIVFSGIVPLGIDVQHSDIALWAKSFGAQVSTDLNKQTTHVVANPSRKTTKVKKASRHPQIKIVTTDWLLQCFSKWERADEQPYLIPMDPDEHGAHGGSPDLVPFDDLEEGPLLSAEDEDGAITGEEDEDELQSPVNVDISDETWQSLGDEFQDFMNESDEDEDEGTGSETDSVNSENSVETSSTKRSKKKRKRGTGSVDGSEADDSDASVSSSTGSKLQRKKKRVLERVTSLTNVVSADKSSGLPSPDTTGPDEGQENGLGGEEDDEDGDAELEAELLAELERDDDE</sequence>
<evidence type="ECO:0000256" key="7">
    <source>
        <dbReference type="ARBA" id="ARBA00047761"/>
    </source>
</evidence>
<dbReference type="Gene3D" id="3.40.50.10190">
    <property type="entry name" value="BRCT domain"/>
    <property type="match status" value="1"/>
</dbReference>
<dbReference type="GO" id="GO:0008420">
    <property type="term" value="F:RNA polymerase II CTD heptapeptide repeat phosphatase activity"/>
    <property type="evidence" value="ECO:0007669"/>
    <property type="project" value="UniProtKB-UniRule"/>
</dbReference>